<dbReference type="EMBL" id="FMJE01000007">
    <property type="protein sequence ID" value="SCM83641.1"/>
    <property type="molecule type" value="Genomic_DNA"/>
</dbReference>
<proteinExistence type="predicted"/>
<dbReference type="RefSeq" id="WP_075757197.1">
    <property type="nucleotide sequence ID" value="NZ_LT608335.1"/>
</dbReference>
<gene>
    <name evidence="2" type="ORF">KL86SPO_70499</name>
</gene>
<sequence>MFLSYSVSVIMVSLALYGLWHLIRDIRNWVTTFAFVRLPGASLVILVRNLEYEVEDLIRYLANEMADGGQECDAVVVDCGSDDLTPIILSRLAVEIPALTVVSTERAARPVTEVLPLCRGAVVHVLDLTSRLQIEQFTAVVASLLRQNHREVVIRGKAEG</sequence>
<organism evidence="2">
    <name type="scientific">uncultured Sporomusa sp</name>
    <dbReference type="NCBI Taxonomy" id="307249"/>
    <lineage>
        <taxon>Bacteria</taxon>
        <taxon>Bacillati</taxon>
        <taxon>Bacillota</taxon>
        <taxon>Negativicutes</taxon>
        <taxon>Selenomonadales</taxon>
        <taxon>Sporomusaceae</taxon>
        <taxon>Sporomusa</taxon>
        <taxon>environmental samples</taxon>
    </lineage>
</organism>
<feature type="transmembrane region" description="Helical" evidence="1">
    <location>
        <begin position="6"/>
        <end position="23"/>
    </location>
</feature>
<name>A0A212M1H6_9FIRM</name>
<evidence type="ECO:0008006" key="3">
    <source>
        <dbReference type="Google" id="ProtNLM"/>
    </source>
</evidence>
<evidence type="ECO:0000313" key="2">
    <source>
        <dbReference type="EMBL" id="SCM83641.1"/>
    </source>
</evidence>
<reference evidence="2" key="1">
    <citation type="submission" date="2016-08" db="EMBL/GenBank/DDBJ databases">
        <authorList>
            <person name="Seilhamer J.J."/>
        </authorList>
    </citation>
    <scope>NUCLEOTIDE SEQUENCE</scope>
    <source>
        <strain evidence="2">86</strain>
    </source>
</reference>
<protein>
    <recommendedName>
        <fullName evidence="3">Glycosyl transferase family 2</fullName>
    </recommendedName>
</protein>
<keyword evidence="1" id="KW-1133">Transmembrane helix</keyword>
<accession>A0A212M1H6</accession>
<keyword evidence="1" id="KW-0472">Membrane</keyword>
<keyword evidence="1" id="KW-0812">Transmembrane</keyword>
<evidence type="ECO:0000256" key="1">
    <source>
        <dbReference type="SAM" id="Phobius"/>
    </source>
</evidence>
<dbReference type="AlphaFoldDB" id="A0A212M1H6"/>